<evidence type="ECO:0000313" key="1">
    <source>
        <dbReference type="Ensembl" id="ENSSDUP00000022769.1"/>
    </source>
</evidence>
<reference evidence="1" key="2">
    <citation type="submission" date="2025-09" db="UniProtKB">
        <authorList>
            <consortium name="Ensembl"/>
        </authorList>
    </citation>
    <scope>IDENTIFICATION</scope>
</reference>
<reference evidence="1" key="1">
    <citation type="submission" date="2025-08" db="UniProtKB">
        <authorList>
            <consortium name="Ensembl"/>
        </authorList>
    </citation>
    <scope>IDENTIFICATION</scope>
</reference>
<evidence type="ECO:0000313" key="2">
    <source>
        <dbReference type="Proteomes" id="UP000261420"/>
    </source>
</evidence>
<name>A0A3B4UWK6_SERDU</name>
<dbReference type="Ensembl" id="ENSSDUT00000023185.1">
    <property type="protein sequence ID" value="ENSSDUP00000022769.1"/>
    <property type="gene ID" value="ENSSDUG00000016565.1"/>
</dbReference>
<dbReference type="Proteomes" id="UP000261420">
    <property type="component" value="Unplaced"/>
</dbReference>
<organism evidence="1 2">
    <name type="scientific">Seriola dumerili</name>
    <name type="common">Greater amberjack</name>
    <name type="synonym">Caranx dumerili</name>
    <dbReference type="NCBI Taxonomy" id="41447"/>
    <lineage>
        <taxon>Eukaryota</taxon>
        <taxon>Metazoa</taxon>
        <taxon>Chordata</taxon>
        <taxon>Craniata</taxon>
        <taxon>Vertebrata</taxon>
        <taxon>Euteleostomi</taxon>
        <taxon>Actinopterygii</taxon>
        <taxon>Neopterygii</taxon>
        <taxon>Teleostei</taxon>
        <taxon>Neoteleostei</taxon>
        <taxon>Acanthomorphata</taxon>
        <taxon>Carangaria</taxon>
        <taxon>Carangiformes</taxon>
        <taxon>Carangidae</taxon>
        <taxon>Seriola</taxon>
    </lineage>
</organism>
<dbReference type="AlphaFoldDB" id="A0A3B4UWK6"/>
<keyword evidence="2" id="KW-1185">Reference proteome</keyword>
<sequence>FVCQHQEEIRIALEKGDGQRGGRREERVVTAADTEHWHGHLIRISQWFVPLPVAVPVLGWVSPLAQLLSTHVILQYNTVPMSRTINMLMGVVESVIPLQDGLINLLTVGIVAT</sequence>
<dbReference type="GeneTree" id="ENSGT00940000178296"/>
<protein>
    <submittedName>
        <fullName evidence="1">Uncharacterized protein</fullName>
    </submittedName>
</protein>
<proteinExistence type="predicted"/>
<accession>A0A3B4UWK6</accession>